<protein>
    <submittedName>
        <fullName evidence="1">Uncharacterized protein</fullName>
    </submittedName>
</protein>
<organism evidence="1">
    <name type="scientific">viral metagenome</name>
    <dbReference type="NCBI Taxonomy" id="1070528"/>
    <lineage>
        <taxon>unclassified sequences</taxon>
        <taxon>metagenomes</taxon>
        <taxon>organismal metagenomes</taxon>
    </lineage>
</organism>
<reference evidence="1" key="1">
    <citation type="journal article" date="2020" name="Nature">
        <title>Giant virus diversity and host interactions through global metagenomics.</title>
        <authorList>
            <person name="Schulz F."/>
            <person name="Roux S."/>
            <person name="Paez-Espino D."/>
            <person name="Jungbluth S."/>
            <person name="Walsh D.A."/>
            <person name="Denef V.J."/>
            <person name="McMahon K.D."/>
            <person name="Konstantinidis K.T."/>
            <person name="Eloe-Fadrosh E.A."/>
            <person name="Kyrpides N.C."/>
            <person name="Woyke T."/>
        </authorList>
    </citation>
    <scope>NUCLEOTIDE SEQUENCE</scope>
    <source>
        <strain evidence="1">GVMAG-S-ERX556126-94</strain>
    </source>
</reference>
<dbReference type="EMBL" id="MN738838">
    <property type="protein sequence ID" value="QHT39024.1"/>
    <property type="molecule type" value="Genomic_DNA"/>
</dbReference>
<sequence length="144" mass="16915">MVKLEYPNIQLKQVPNNLHRLFSIETCKVAVHYMIYDKRKKIIVYSGSSRPCGCNYHKSSIHAEQRALEYLRYKNNRNIQIYIWKWGKCGDLKPAYCCVSCKQLIQKYNYHNNIFTFMNGGIVSAILENPNLSLGYMIKYGLSY</sequence>
<dbReference type="AlphaFoldDB" id="A0A6C0FDD2"/>
<name>A0A6C0FDD2_9ZZZZ</name>
<accession>A0A6C0FDD2</accession>
<proteinExistence type="predicted"/>
<evidence type="ECO:0000313" key="1">
    <source>
        <dbReference type="EMBL" id="QHT39024.1"/>
    </source>
</evidence>